<dbReference type="EMBL" id="QJKJ01009062">
    <property type="protein sequence ID" value="RDX77815.1"/>
    <property type="molecule type" value="Genomic_DNA"/>
</dbReference>
<evidence type="ECO:0000313" key="2">
    <source>
        <dbReference type="Proteomes" id="UP000257109"/>
    </source>
</evidence>
<sequence length="205" mass="23536">IGKACEQYTLYQICEPQDPQNQMLYKVHQETKPDLSELIEIHCFLASTQKHEIEVTWIGQDTHAFTINLMLEICSSCTNIIPKYSPVCTNRQHNLLMLHTSNSHDSRRVKIPVQCLWLPLVLTILLAPKYNSMVTSTSYKTCIFPGHKNNAIDNSLNMRLVLQEFYTFSLLHHQHCILKIGCFLLGAKLNLRAISSAFGMHNQYC</sequence>
<dbReference type="Proteomes" id="UP000257109">
    <property type="component" value="Unassembled WGS sequence"/>
</dbReference>
<keyword evidence="2" id="KW-1185">Reference proteome</keyword>
<organism evidence="1 2">
    <name type="scientific">Mucuna pruriens</name>
    <name type="common">Velvet bean</name>
    <name type="synonym">Dolichos pruriens</name>
    <dbReference type="NCBI Taxonomy" id="157652"/>
    <lineage>
        <taxon>Eukaryota</taxon>
        <taxon>Viridiplantae</taxon>
        <taxon>Streptophyta</taxon>
        <taxon>Embryophyta</taxon>
        <taxon>Tracheophyta</taxon>
        <taxon>Spermatophyta</taxon>
        <taxon>Magnoliopsida</taxon>
        <taxon>eudicotyledons</taxon>
        <taxon>Gunneridae</taxon>
        <taxon>Pentapetalae</taxon>
        <taxon>rosids</taxon>
        <taxon>fabids</taxon>
        <taxon>Fabales</taxon>
        <taxon>Fabaceae</taxon>
        <taxon>Papilionoideae</taxon>
        <taxon>50 kb inversion clade</taxon>
        <taxon>NPAAA clade</taxon>
        <taxon>indigoferoid/millettioid clade</taxon>
        <taxon>Phaseoleae</taxon>
        <taxon>Mucuna</taxon>
    </lineage>
</organism>
<name>A0A371FHM2_MUCPR</name>
<accession>A0A371FHM2</accession>
<comment type="caution">
    <text evidence="1">The sequence shown here is derived from an EMBL/GenBank/DDBJ whole genome shotgun (WGS) entry which is preliminary data.</text>
</comment>
<reference evidence="1" key="1">
    <citation type="submission" date="2018-05" db="EMBL/GenBank/DDBJ databases">
        <title>Draft genome of Mucuna pruriens seed.</title>
        <authorList>
            <person name="Nnadi N.E."/>
            <person name="Vos R."/>
            <person name="Hasami M.H."/>
            <person name="Devisetty U.K."/>
            <person name="Aguiy J.C."/>
        </authorList>
    </citation>
    <scope>NUCLEOTIDE SEQUENCE [LARGE SCALE GENOMIC DNA]</scope>
    <source>
        <strain evidence="1">JCA_2017</strain>
    </source>
</reference>
<proteinExistence type="predicted"/>
<gene>
    <name evidence="1" type="ORF">CR513_42004</name>
</gene>
<dbReference type="AlphaFoldDB" id="A0A371FHM2"/>
<protein>
    <submittedName>
        <fullName evidence="1">Uncharacterized protein</fullName>
    </submittedName>
</protein>
<feature type="non-terminal residue" evidence="1">
    <location>
        <position position="1"/>
    </location>
</feature>
<evidence type="ECO:0000313" key="1">
    <source>
        <dbReference type="EMBL" id="RDX77815.1"/>
    </source>
</evidence>